<dbReference type="EMBL" id="QXGC01001712">
    <property type="protein sequence ID" value="KAE9197447.1"/>
    <property type="molecule type" value="Genomic_DNA"/>
</dbReference>
<evidence type="ECO:0000313" key="17">
    <source>
        <dbReference type="Proteomes" id="UP000440732"/>
    </source>
</evidence>
<evidence type="ECO:0000313" key="12">
    <source>
        <dbReference type="EMBL" id="KAE9311381.1"/>
    </source>
</evidence>
<comment type="caution">
    <text evidence="3">The sequence shown here is derived from an EMBL/GenBank/DDBJ whole genome shotgun (WGS) entry which is preliminary data.</text>
</comment>
<dbReference type="EMBL" id="QXFZ01001704">
    <property type="protein sequence ID" value="KAE9086262.1"/>
    <property type="molecule type" value="Genomic_DNA"/>
</dbReference>
<organism evidence="3 13">
    <name type="scientific">Phytophthora fragariae</name>
    <dbReference type="NCBI Taxonomy" id="53985"/>
    <lineage>
        <taxon>Eukaryota</taxon>
        <taxon>Sar</taxon>
        <taxon>Stramenopiles</taxon>
        <taxon>Oomycota</taxon>
        <taxon>Peronosporomycetes</taxon>
        <taxon>Peronosporales</taxon>
        <taxon>Peronosporaceae</taxon>
        <taxon>Phytophthora</taxon>
    </lineage>
</organism>
<evidence type="ECO:0000256" key="2">
    <source>
        <dbReference type="SAM" id="SignalP"/>
    </source>
</evidence>
<dbReference type="EMBL" id="QXGD01001735">
    <property type="protein sequence ID" value="KAE9200063.1"/>
    <property type="molecule type" value="Genomic_DNA"/>
</dbReference>
<evidence type="ECO:0000313" key="16">
    <source>
        <dbReference type="Proteomes" id="UP000440367"/>
    </source>
</evidence>
<dbReference type="EMBL" id="QXGF01001805">
    <property type="protein sequence ID" value="KAE8927700.1"/>
    <property type="molecule type" value="Genomic_DNA"/>
</dbReference>
<sequence length="74" mass="8266">MVRNCRLFLCVLLESWNWRLASCGGLWRMPARTAPSGRHHFRSNGIGVRTPSASKPSSTRSNWCITRAPVPAKA</sequence>
<dbReference type="Proteomes" id="UP000476176">
    <property type="component" value="Unassembled WGS sequence"/>
</dbReference>
<evidence type="ECO:0000313" key="18">
    <source>
        <dbReference type="Proteomes" id="UP000441208"/>
    </source>
</evidence>
<dbReference type="Proteomes" id="UP000460718">
    <property type="component" value="Unassembled WGS sequence"/>
</dbReference>
<evidence type="ECO:0000313" key="11">
    <source>
        <dbReference type="EMBL" id="KAE9290841.1"/>
    </source>
</evidence>
<evidence type="ECO:0000313" key="19">
    <source>
        <dbReference type="Proteomes" id="UP000460718"/>
    </source>
</evidence>
<evidence type="ECO:0000256" key="1">
    <source>
        <dbReference type="SAM" id="MobiDB-lite"/>
    </source>
</evidence>
<dbReference type="EMBL" id="QXGB01001707">
    <property type="protein sequence ID" value="KAE9186717.1"/>
    <property type="molecule type" value="Genomic_DNA"/>
</dbReference>
<evidence type="ECO:0000313" key="22">
    <source>
        <dbReference type="Proteomes" id="UP000488956"/>
    </source>
</evidence>
<keyword evidence="14" id="KW-1185">Reference proteome</keyword>
<dbReference type="EMBL" id="QXGA01001651">
    <property type="protein sequence ID" value="KAE9113695.1"/>
    <property type="molecule type" value="Genomic_DNA"/>
</dbReference>
<dbReference type="Proteomes" id="UP000429523">
    <property type="component" value="Unassembled WGS sequence"/>
</dbReference>
<dbReference type="Proteomes" id="UP000486351">
    <property type="component" value="Unassembled WGS sequence"/>
</dbReference>
<dbReference type="EMBL" id="QXFX01001706">
    <property type="protein sequence ID" value="KAE9085992.1"/>
    <property type="molecule type" value="Genomic_DNA"/>
</dbReference>
<evidence type="ECO:0000313" key="5">
    <source>
        <dbReference type="EMBL" id="KAE9085992.1"/>
    </source>
</evidence>
<dbReference type="Proteomes" id="UP000437068">
    <property type="component" value="Unassembled WGS sequence"/>
</dbReference>
<dbReference type="Proteomes" id="UP000433483">
    <property type="component" value="Unassembled WGS sequence"/>
</dbReference>
<feature type="region of interest" description="Disordered" evidence="1">
    <location>
        <begin position="38"/>
        <end position="61"/>
    </location>
</feature>
<dbReference type="AlphaFoldDB" id="A0A6A3E9G7"/>
<dbReference type="Proteomes" id="UP000441208">
    <property type="component" value="Unassembled WGS sequence"/>
</dbReference>
<evidence type="ECO:0000313" key="14">
    <source>
        <dbReference type="Proteomes" id="UP000433483"/>
    </source>
</evidence>
<feature type="chain" id="PRO_5036379370" description="Secreted protein" evidence="2">
    <location>
        <begin position="24"/>
        <end position="74"/>
    </location>
</feature>
<evidence type="ECO:0000313" key="15">
    <source>
        <dbReference type="Proteomes" id="UP000437068"/>
    </source>
</evidence>
<evidence type="ECO:0000313" key="10">
    <source>
        <dbReference type="EMBL" id="KAE9200063.1"/>
    </source>
</evidence>
<dbReference type="Proteomes" id="UP000488956">
    <property type="component" value="Unassembled WGS sequence"/>
</dbReference>
<evidence type="ECO:0000313" key="13">
    <source>
        <dbReference type="Proteomes" id="UP000429523"/>
    </source>
</evidence>
<evidence type="ECO:0000313" key="7">
    <source>
        <dbReference type="EMBL" id="KAE9113695.1"/>
    </source>
</evidence>
<evidence type="ECO:0000313" key="21">
    <source>
        <dbReference type="Proteomes" id="UP000486351"/>
    </source>
</evidence>
<dbReference type="Proteomes" id="UP000440732">
    <property type="component" value="Unassembled WGS sequence"/>
</dbReference>
<dbReference type="EMBL" id="QXFY01001704">
    <property type="protein sequence ID" value="KAE9311381.1"/>
    <property type="molecule type" value="Genomic_DNA"/>
</dbReference>
<evidence type="ECO:0000313" key="4">
    <source>
        <dbReference type="EMBL" id="KAE8987603.1"/>
    </source>
</evidence>
<accession>A0A6A3E9G7</accession>
<keyword evidence="2" id="KW-0732">Signal</keyword>
<evidence type="ECO:0008006" key="23">
    <source>
        <dbReference type="Google" id="ProtNLM"/>
    </source>
</evidence>
<evidence type="ECO:0000313" key="20">
    <source>
        <dbReference type="Proteomes" id="UP000476176"/>
    </source>
</evidence>
<dbReference type="EMBL" id="QXGE01001574">
    <property type="protein sequence ID" value="KAE9290841.1"/>
    <property type="molecule type" value="Genomic_DNA"/>
</dbReference>
<name>A0A6A3E9G7_9STRA</name>
<feature type="compositionally biased region" description="Polar residues" evidence="1">
    <location>
        <begin position="51"/>
        <end position="61"/>
    </location>
</feature>
<evidence type="ECO:0000313" key="6">
    <source>
        <dbReference type="EMBL" id="KAE9086262.1"/>
    </source>
</evidence>
<evidence type="ECO:0000313" key="9">
    <source>
        <dbReference type="EMBL" id="KAE9197447.1"/>
    </source>
</evidence>
<gene>
    <name evidence="11" type="ORF">PF001_g19429</name>
    <name evidence="10" type="ORF">PF002_g21949</name>
    <name evidence="9" type="ORF">PF004_g19824</name>
    <name evidence="8" type="ORF">PF005_g20736</name>
    <name evidence="7" type="ORF">PF006_g19679</name>
    <name evidence="6" type="ORF">PF007_g20836</name>
    <name evidence="12" type="ORF">PF008_g20218</name>
    <name evidence="3" type="ORF">PF009_g22133</name>
    <name evidence="5" type="ORF">PF010_g20254</name>
    <name evidence="4" type="ORF">PF011_g19520</name>
</gene>
<dbReference type="Proteomes" id="UP000440367">
    <property type="component" value="Unassembled WGS sequence"/>
</dbReference>
<proteinExistence type="predicted"/>
<evidence type="ECO:0000313" key="8">
    <source>
        <dbReference type="EMBL" id="KAE9186717.1"/>
    </source>
</evidence>
<protein>
    <recommendedName>
        <fullName evidence="23">Secreted protein</fullName>
    </recommendedName>
</protein>
<dbReference type="EMBL" id="QXFW01001660">
    <property type="protein sequence ID" value="KAE8987603.1"/>
    <property type="molecule type" value="Genomic_DNA"/>
</dbReference>
<reference evidence="13 14" key="1">
    <citation type="submission" date="2018-08" db="EMBL/GenBank/DDBJ databases">
        <title>Genomic investigation of the strawberry pathogen Phytophthora fragariae indicates pathogenicity is determined by transcriptional variation in three key races.</title>
        <authorList>
            <person name="Adams T.M."/>
            <person name="Armitage A.D."/>
            <person name="Sobczyk M.K."/>
            <person name="Bates H.J."/>
            <person name="Dunwell J.M."/>
            <person name="Nellist C.F."/>
            <person name="Harrison R.J."/>
        </authorList>
    </citation>
    <scope>NUCLEOTIDE SEQUENCE [LARGE SCALE GENOMIC DNA]</scope>
    <source>
        <strain evidence="11 15">A4</strain>
        <strain evidence="10 16">BC-1</strain>
        <strain evidence="9 20">BC-23</strain>
        <strain evidence="8 14">NOV-27</strain>
        <strain evidence="7 17">NOV-5</strain>
        <strain evidence="6 18">NOV-71</strain>
        <strain evidence="12 21">NOV-77</strain>
        <strain evidence="3 13">NOV-9</strain>
        <strain evidence="5 22">ONT-3</strain>
        <strain evidence="4 19">SCRP245</strain>
    </source>
</reference>
<feature type="signal peptide" evidence="2">
    <location>
        <begin position="1"/>
        <end position="23"/>
    </location>
</feature>
<evidence type="ECO:0000313" key="3">
    <source>
        <dbReference type="EMBL" id="KAE8927700.1"/>
    </source>
</evidence>